<feature type="domain" description="DUF3870" evidence="1">
    <location>
        <begin position="6"/>
        <end position="97"/>
    </location>
</feature>
<dbReference type="InterPro" id="IPR024617">
    <property type="entry name" value="DUF3870"/>
</dbReference>
<proteinExistence type="predicted"/>
<dbReference type="OrthoDB" id="88363at2"/>
<name>E3HA56_ILYPC</name>
<evidence type="ECO:0000313" key="3">
    <source>
        <dbReference type="Proteomes" id="UP000006875"/>
    </source>
</evidence>
<dbReference type="RefSeq" id="WP_013388128.1">
    <property type="nucleotide sequence ID" value="NC_014632.1"/>
</dbReference>
<dbReference type="KEGG" id="ipo:Ilyop_1690"/>
<dbReference type="Pfam" id="PF12986">
    <property type="entry name" value="DUF3870"/>
    <property type="match status" value="1"/>
</dbReference>
<dbReference type="AlphaFoldDB" id="E3HA56"/>
<dbReference type="STRING" id="572544.Ilyop_1690"/>
<keyword evidence="3" id="KW-1185">Reference proteome</keyword>
<dbReference type="HOGENOM" id="CLU_114448_2_1_0"/>
<reference evidence="2 3" key="1">
    <citation type="journal article" date="2010" name="Stand. Genomic Sci.">
        <title>Complete genome sequence of Ilyobacter polytropus type strain (CuHbu1).</title>
        <authorList>
            <person name="Sikorski J."/>
            <person name="Chertkov O."/>
            <person name="Lapidus A."/>
            <person name="Nolan M."/>
            <person name="Lucas S."/>
            <person name="Del Rio T.G."/>
            <person name="Tice H."/>
            <person name="Cheng J.F."/>
            <person name="Tapia R."/>
            <person name="Han C."/>
            <person name="Goodwin L."/>
            <person name="Pitluck S."/>
            <person name="Liolios K."/>
            <person name="Ivanova N."/>
            <person name="Mavromatis K."/>
            <person name="Mikhailova N."/>
            <person name="Pati A."/>
            <person name="Chen A."/>
            <person name="Palaniappan K."/>
            <person name="Land M."/>
            <person name="Hauser L."/>
            <person name="Chang Y.J."/>
            <person name="Jeffries C.D."/>
            <person name="Brambilla E."/>
            <person name="Yasawong M."/>
            <person name="Rohde M."/>
            <person name="Pukall R."/>
            <person name="Spring S."/>
            <person name="Goker M."/>
            <person name="Woyke T."/>
            <person name="Bristow J."/>
            <person name="Eisen J.A."/>
            <person name="Markowitz V."/>
            <person name="Hugenholtz P."/>
            <person name="Kyrpides N.C."/>
            <person name="Klenk H.P."/>
        </authorList>
    </citation>
    <scope>NUCLEOTIDE SEQUENCE [LARGE SCALE GENOMIC DNA]</scope>
    <source>
        <strain evidence="3">ATCC 51220 / DSM 2926 / LMG 16218 / CuHBu1</strain>
    </source>
</reference>
<evidence type="ECO:0000313" key="2">
    <source>
        <dbReference type="EMBL" id="ADO83461.1"/>
    </source>
</evidence>
<gene>
    <name evidence="2" type="ordered locus">Ilyop_1690</name>
</gene>
<organism evidence="2 3">
    <name type="scientific">Ilyobacter polytropus (strain ATCC 51220 / DSM 2926 / LMG 16218 / CuHBu1)</name>
    <dbReference type="NCBI Taxonomy" id="572544"/>
    <lineage>
        <taxon>Bacteria</taxon>
        <taxon>Fusobacteriati</taxon>
        <taxon>Fusobacteriota</taxon>
        <taxon>Fusobacteriia</taxon>
        <taxon>Fusobacteriales</taxon>
        <taxon>Fusobacteriaceae</taxon>
        <taxon>Ilyobacter</taxon>
    </lineage>
</organism>
<sequence length="111" mass="12356">MENKVLVTGYSKIPGGIAGSDVYSVIGLSLLVDATTGKILEADTNLVISLARRHINDILVGEKITDLQALEYRFKSEYHGSARKALIVAMKICYDRYLKAIENRKNLEEKN</sequence>
<evidence type="ECO:0000259" key="1">
    <source>
        <dbReference type="Pfam" id="PF12986"/>
    </source>
</evidence>
<accession>E3HA56</accession>
<dbReference type="EMBL" id="CP002281">
    <property type="protein sequence ID" value="ADO83461.1"/>
    <property type="molecule type" value="Genomic_DNA"/>
</dbReference>
<protein>
    <recommendedName>
        <fullName evidence="1">DUF3870 domain-containing protein</fullName>
    </recommendedName>
</protein>
<dbReference type="Proteomes" id="UP000006875">
    <property type="component" value="Chromosome"/>
</dbReference>